<dbReference type="AlphaFoldDB" id="A0A6J6EBC8"/>
<accession>A0A6J6EBC8</accession>
<dbReference type="EMBL" id="CAEZTJ010000117">
    <property type="protein sequence ID" value="CAB4572584.1"/>
    <property type="molecule type" value="Genomic_DNA"/>
</dbReference>
<organism evidence="2">
    <name type="scientific">freshwater metagenome</name>
    <dbReference type="NCBI Taxonomy" id="449393"/>
    <lineage>
        <taxon>unclassified sequences</taxon>
        <taxon>metagenomes</taxon>
        <taxon>ecological metagenomes</taxon>
    </lineage>
</organism>
<evidence type="ECO:0000313" key="2">
    <source>
        <dbReference type="EMBL" id="CAB4572584.1"/>
    </source>
</evidence>
<dbReference type="Pfam" id="PF14344">
    <property type="entry name" value="DUF4397"/>
    <property type="match status" value="1"/>
</dbReference>
<sequence>MRISRKFVYLTALLTLIAGAEFASAKTKPKASSTDEFTYSVIHAIPSGYGADIVDIYADATLIIDNATPGTIKSFTTTHNNVTIRFYANGVVPSGTTSPLLSSSAFMLSRGTTLSFVAHLNEAEQARLSTYKDMVTRAGVKRSWMTVRHVAAAPAVQFRVNGTPTFIPLTNSMGRKRSLAFGLYTLGATYPETPTAVIAASSFEMKAKTNEILYFWGAKSKSNLGFLRQEIMTNK</sequence>
<reference evidence="2" key="1">
    <citation type="submission" date="2020-05" db="EMBL/GenBank/DDBJ databases">
        <authorList>
            <person name="Chiriac C."/>
            <person name="Salcher M."/>
            <person name="Ghai R."/>
            <person name="Kavagutti S V."/>
        </authorList>
    </citation>
    <scope>NUCLEOTIDE SEQUENCE</scope>
</reference>
<evidence type="ECO:0000259" key="1">
    <source>
        <dbReference type="Pfam" id="PF14344"/>
    </source>
</evidence>
<dbReference type="InterPro" id="IPR025510">
    <property type="entry name" value="DUF4397"/>
</dbReference>
<protein>
    <submittedName>
        <fullName evidence="2">Unannotated protein</fullName>
    </submittedName>
</protein>
<proteinExistence type="predicted"/>
<feature type="domain" description="DUF4397" evidence="1">
    <location>
        <begin position="40"/>
        <end position="158"/>
    </location>
</feature>
<name>A0A6J6EBC8_9ZZZZ</name>
<gene>
    <name evidence="2" type="ORF">UFOPK1650_00786</name>
</gene>